<dbReference type="EMBL" id="KZ310633">
    <property type="protein sequence ID" value="KAG8239994.1"/>
    <property type="molecule type" value="Genomic_DNA"/>
</dbReference>
<dbReference type="OrthoDB" id="437005at2759"/>
<protein>
    <recommendedName>
        <fullName evidence="3">Polyprotein</fullName>
    </recommendedName>
</protein>
<dbReference type="Proteomes" id="UP000792457">
    <property type="component" value="Unassembled WGS sequence"/>
</dbReference>
<dbReference type="PANTHER" id="PTHR11439">
    <property type="entry name" value="GAG-POL-RELATED RETROTRANSPOSON"/>
    <property type="match status" value="1"/>
</dbReference>
<proteinExistence type="predicted"/>
<gene>
    <name evidence="1" type="ORF">J437_LFUL019575</name>
</gene>
<evidence type="ECO:0000313" key="2">
    <source>
        <dbReference type="Proteomes" id="UP000792457"/>
    </source>
</evidence>
<dbReference type="AlphaFoldDB" id="A0A8K0KR72"/>
<evidence type="ECO:0000313" key="1">
    <source>
        <dbReference type="EMBL" id="KAG8239994.1"/>
    </source>
</evidence>
<dbReference type="CDD" id="cd09272">
    <property type="entry name" value="RNase_HI_RT_Ty1"/>
    <property type="match status" value="1"/>
</dbReference>
<keyword evidence="2" id="KW-1185">Reference proteome</keyword>
<reference evidence="1" key="1">
    <citation type="submission" date="2013-04" db="EMBL/GenBank/DDBJ databases">
        <authorList>
            <person name="Qu J."/>
            <person name="Murali S.C."/>
            <person name="Bandaranaike D."/>
            <person name="Bellair M."/>
            <person name="Blankenburg K."/>
            <person name="Chao H."/>
            <person name="Dinh H."/>
            <person name="Doddapaneni H."/>
            <person name="Downs B."/>
            <person name="Dugan-Rocha S."/>
            <person name="Elkadiri S."/>
            <person name="Gnanaolivu R.D."/>
            <person name="Hernandez B."/>
            <person name="Javaid M."/>
            <person name="Jayaseelan J.C."/>
            <person name="Lee S."/>
            <person name="Li M."/>
            <person name="Ming W."/>
            <person name="Munidasa M."/>
            <person name="Muniz J."/>
            <person name="Nguyen L."/>
            <person name="Ongeri F."/>
            <person name="Osuji N."/>
            <person name="Pu L.-L."/>
            <person name="Puazo M."/>
            <person name="Qu C."/>
            <person name="Quiroz J."/>
            <person name="Raj R."/>
            <person name="Weissenberger G."/>
            <person name="Xin Y."/>
            <person name="Zou X."/>
            <person name="Han Y."/>
            <person name="Richards S."/>
            <person name="Worley K."/>
            <person name="Muzny D."/>
            <person name="Gibbs R."/>
        </authorList>
    </citation>
    <scope>NUCLEOTIDE SEQUENCE</scope>
    <source>
        <strain evidence="1">Sampled in the wild</strain>
    </source>
</reference>
<dbReference type="PANTHER" id="PTHR11439:SF483">
    <property type="entry name" value="PEPTIDE SYNTHASE GLIP-LIKE, PUTATIVE (AFU_ORTHOLOGUE AFUA_3G12920)-RELATED"/>
    <property type="match status" value="1"/>
</dbReference>
<sequence length="281" mass="32039">MRVTRDRKNGVITLDQTVYIKKLLSKFNMVKCKPVATPMALGLELCKAVDLNFINDNDIPYQELIGGLMYLAVNTRPDIAYAVNKLSQFSTCYVNSHWLAAKRILQYLQGTINYGLVYIKAGNINVKAYVDASYASDLYDRRSHTGFVIQLANLTFGWESIKQKSVALSSTEAEYLAMSNAVKEVCFIRNIFEELELNCDSISIYNDNQAAQHIVANELSLKCMKHIQVRHHFIRDIVDQGIVIIQYQSTDQLMADVMTKPLCKDKHENYVKLMNVYDVRA</sequence>
<comment type="caution">
    <text evidence="1">The sequence shown here is derived from an EMBL/GenBank/DDBJ whole genome shotgun (WGS) entry which is preliminary data.</text>
</comment>
<accession>A0A8K0KR72</accession>
<reference evidence="1" key="2">
    <citation type="submission" date="2017-10" db="EMBL/GenBank/DDBJ databases">
        <title>Ladona fulva Genome sequencing and assembly.</title>
        <authorList>
            <person name="Murali S."/>
            <person name="Richards S."/>
            <person name="Bandaranaike D."/>
            <person name="Bellair M."/>
            <person name="Blankenburg K."/>
            <person name="Chao H."/>
            <person name="Dinh H."/>
            <person name="Doddapaneni H."/>
            <person name="Dugan-Rocha S."/>
            <person name="Elkadiri S."/>
            <person name="Gnanaolivu R."/>
            <person name="Hernandez B."/>
            <person name="Skinner E."/>
            <person name="Javaid M."/>
            <person name="Lee S."/>
            <person name="Li M."/>
            <person name="Ming W."/>
            <person name="Munidasa M."/>
            <person name="Muniz J."/>
            <person name="Nguyen L."/>
            <person name="Hughes D."/>
            <person name="Osuji N."/>
            <person name="Pu L.-L."/>
            <person name="Puazo M."/>
            <person name="Qu C."/>
            <person name="Quiroz J."/>
            <person name="Raj R."/>
            <person name="Weissenberger G."/>
            <person name="Xin Y."/>
            <person name="Zou X."/>
            <person name="Han Y."/>
            <person name="Worley K."/>
            <person name="Muzny D."/>
            <person name="Gibbs R."/>
        </authorList>
    </citation>
    <scope>NUCLEOTIDE SEQUENCE</scope>
    <source>
        <strain evidence="1">Sampled in the wild</strain>
    </source>
</reference>
<name>A0A8K0KR72_LADFU</name>
<organism evidence="1 2">
    <name type="scientific">Ladona fulva</name>
    <name type="common">Scarce chaser dragonfly</name>
    <name type="synonym">Libellula fulva</name>
    <dbReference type="NCBI Taxonomy" id="123851"/>
    <lineage>
        <taxon>Eukaryota</taxon>
        <taxon>Metazoa</taxon>
        <taxon>Ecdysozoa</taxon>
        <taxon>Arthropoda</taxon>
        <taxon>Hexapoda</taxon>
        <taxon>Insecta</taxon>
        <taxon>Pterygota</taxon>
        <taxon>Palaeoptera</taxon>
        <taxon>Odonata</taxon>
        <taxon>Epiprocta</taxon>
        <taxon>Anisoptera</taxon>
        <taxon>Libelluloidea</taxon>
        <taxon>Libellulidae</taxon>
        <taxon>Ladona</taxon>
    </lineage>
</organism>
<evidence type="ECO:0008006" key="3">
    <source>
        <dbReference type="Google" id="ProtNLM"/>
    </source>
</evidence>